<evidence type="ECO:0000313" key="6">
    <source>
        <dbReference type="EMBL" id="KAK3773173.1"/>
    </source>
</evidence>
<evidence type="ECO:0000256" key="2">
    <source>
        <dbReference type="ARBA" id="ARBA00015575"/>
    </source>
</evidence>
<keyword evidence="7" id="KW-1185">Reference proteome</keyword>
<feature type="region of interest" description="Disordered" evidence="4">
    <location>
        <begin position="150"/>
        <end position="296"/>
    </location>
</feature>
<sequence length="296" mass="31948">MALVGFELLFQSIRDQLRSNDDAAIAVVHWNLISKGLKCCGTGDTWPNTQSENNTGDEALPLGWNQDNSIYTLRYLDPASNGTYLMKALAMDGSLILHLVRCFDEKTVSMTIQSRDYVTDSRESMARSYRALSVLNNQLDKELYGKMINTKSRAARSSTSDTTASSSKRHSSSQDPPERSPPMFDPPRRSGASGGGGGGGGGGGVGFIPPTSPGSYDPFNIGGADLDPFGRGGGMFMDPRNFPQAPRGIMPQPQPGFPLGSVPPGARFDPVGPPGVRPQPDPDHERRPSEYDDMFM</sequence>
<dbReference type="GO" id="GO:0000502">
    <property type="term" value="C:proteasome complex"/>
    <property type="evidence" value="ECO:0007669"/>
    <property type="project" value="UniProtKB-KW"/>
</dbReference>
<name>A0AAE1DKX1_9GAST</name>
<dbReference type="Pfam" id="PF11566">
    <property type="entry name" value="PI31_Prot_N"/>
    <property type="match status" value="1"/>
</dbReference>
<accession>A0AAE1DKX1</accession>
<comment type="similarity">
    <text evidence="1">Belongs to the proteasome inhibitor PI31 family.</text>
</comment>
<dbReference type="AlphaFoldDB" id="A0AAE1DKX1"/>
<evidence type="ECO:0000313" key="7">
    <source>
        <dbReference type="Proteomes" id="UP001283361"/>
    </source>
</evidence>
<dbReference type="PANTHER" id="PTHR13266">
    <property type="entry name" value="PROTEASOME INHIBITOR"/>
    <property type="match status" value="1"/>
</dbReference>
<comment type="caution">
    <text evidence="6">The sequence shown here is derived from an EMBL/GenBank/DDBJ whole genome shotgun (WGS) entry which is preliminary data.</text>
</comment>
<evidence type="ECO:0000256" key="3">
    <source>
        <dbReference type="ARBA" id="ARBA00022942"/>
    </source>
</evidence>
<dbReference type="InterPro" id="IPR045128">
    <property type="entry name" value="PI31-like"/>
</dbReference>
<dbReference type="GO" id="GO:0070628">
    <property type="term" value="F:proteasome binding"/>
    <property type="evidence" value="ECO:0007669"/>
    <property type="project" value="InterPro"/>
</dbReference>
<reference evidence="6" key="1">
    <citation type="journal article" date="2023" name="G3 (Bethesda)">
        <title>A reference genome for the long-term kleptoplast-retaining sea slug Elysia crispata morphotype clarki.</title>
        <authorList>
            <person name="Eastman K.E."/>
            <person name="Pendleton A.L."/>
            <person name="Shaikh M.A."/>
            <person name="Suttiyut T."/>
            <person name="Ogas R."/>
            <person name="Tomko P."/>
            <person name="Gavelis G."/>
            <person name="Widhalm J.R."/>
            <person name="Wisecaver J.H."/>
        </authorList>
    </citation>
    <scope>NUCLEOTIDE SEQUENCE</scope>
    <source>
        <strain evidence="6">ECLA1</strain>
    </source>
</reference>
<feature type="compositionally biased region" description="Low complexity" evidence="4">
    <location>
        <begin position="150"/>
        <end position="166"/>
    </location>
</feature>
<dbReference type="GO" id="GO:0004866">
    <property type="term" value="F:endopeptidase inhibitor activity"/>
    <property type="evidence" value="ECO:0007669"/>
    <property type="project" value="InterPro"/>
</dbReference>
<evidence type="ECO:0000256" key="1">
    <source>
        <dbReference type="ARBA" id="ARBA00006405"/>
    </source>
</evidence>
<dbReference type="PANTHER" id="PTHR13266:SF1">
    <property type="entry name" value="PROTEASOME INHIBITOR PI31 SUBUNIT"/>
    <property type="match status" value="1"/>
</dbReference>
<evidence type="ECO:0000256" key="4">
    <source>
        <dbReference type="SAM" id="MobiDB-lite"/>
    </source>
</evidence>
<evidence type="ECO:0000259" key="5">
    <source>
        <dbReference type="Pfam" id="PF11566"/>
    </source>
</evidence>
<dbReference type="InterPro" id="IPR021625">
    <property type="entry name" value="PI31_Prot_N"/>
</dbReference>
<protein>
    <recommendedName>
        <fullName evidence="2">Proteasome inhibitor PI31 subunit</fullName>
    </recommendedName>
</protein>
<dbReference type="Proteomes" id="UP001283361">
    <property type="component" value="Unassembled WGS sequence"/>
</dbReference>
<keyword evidence="3" id="KW-0647">Proteasome</keyword>
<dbReference type="GO" id="GO:0043161">
    <property type="term" value="P:proteasome-mediated ubiquitin-dependent protein catabolic process"/>
    <property type="evidence" value="ECO:0007669"/>
    <property type="project" value="InterPro"/>
</dbReference>
<organism evidence="6 7">
    <name type="scientific">Elysia crispata</name>
    <name type="common">lettuce slug</name>
    <dbReference type="NCBI Taxonomy" id="231223"/>
    <lineage>
        <taxon>Eukaryota</taxon>
        <taxon>Metazoa</taxon>
        <taxon>Spiralia</taxon>
        <taxon>Lophotrochozoa</taxon>
        <taxon>Mollusca</taxon>
        <taxon>Gastropoda</taxon>
        <taxon>Heterobranchia</taxon>
        <taxon>Euthyneura</taxon>
        <taxon>Panpulmonata</taxon>
        <taxon>Sacoglossa</taxon>
        <taxon>Placobranchoidea</taxon>
        <taxon>Plakobranchidae</taxon>
        <taxon>Elysia</taxon>
    </lineage>
</organism>
<proteinExistence type="inferred from homology"/>
<dbReference type="Gene3D" id="3.40.1000.30">
    <property type="match status" value="1"/>
</dbReference>
<feature type="compositionally biased region" description="Gly residues" evidence="4">
    <location>
        <begin position="192"/>
        <end position="206"/>
    </location>
</feature>
<feature type="compositionally biased region" description="Basic and acidic residues" evidence="4">
    <location>
        <begin position="280"/>
        <end position="290"/>
    </location>
</feature>
<dbReference type="EMBL" id="JAWDGP010003559">
    <property type="protein sequence ID" value="KAK3773173.1"/>
    <property type="molecule type" value="Genomic_DNA"/>
</dbReference>
<gene>
    <name evidence="6" type="ORF">RRG08_013759</name>
</gene>
<feature type="domain" description="PI31 proteasome regulator N-terminal" evidence="5">
    <location>
        <begin position="15"/>
        <end position="149"/>
    </location>
</feature>